<sequence length="115" mass="11931">MLTVAKGTIGAVMFFLELGVLISLAYWGFTREVNILVKILLGLGGPAVFATLWGLFMAGGKAPHQLHGIARAAFEVVWFGAGAAALAASGLVTAGVVFAVVYVVDGVLRLLTDQV</sequence>
<dbReference type="EMBL" id="FTNI01000017">
    <property type="protein sequence ID" value="SIR86082.1"/>
    <property type="molecule type" value="Genomic_DNA"/>
</dbReference>
<dbReference type="GeneID" id="97498812"/>
<dbReference type="RefSeq" id="WP_030506273.1">
    <property type="nucleotide sequence ID" value="NZ_CP192071.1"/>
</dbReference>
<evidence type="ECO:0008006" key="4">
    <source>
        <dbReference type="Google" id="ProtNLM"/>
    </source>
</evidence>
<evidence type="ECO:0000256" key="1">
    <source>
        <dbReference type="SAM" id="Phobius"/>
    </source>
</evidence>
<evidence type="ECO:0000313" key="2">
    <source>
        <dbReference type="EMBL" id="SIR86082.1"/>
    </source>
</evidence>
<dbReference type="STRING" id="58117.SAMN05421833_117122"/>
<organism evidence="2 3">
    <name type="scientific">Microbispora rosea</name>
    <dbReference type="NCBI Taxonomy" id="58117"/>
    <lineage>
        <taxon>Bacteria</taxon>
        <taxon>Bacillati</taxon>
        <taxon>Actinomycetota</taxon>
        <taxon>Actinomycetes</taxon>
        <taxon>Streptosporangiales</taxon>
        <taxon>Streptosporangiaceae</taxon>
        <taxon>Microbispora</taxon>
    </lineage>
</organism>
<evidence type="ECO:0000313" key="3">
    <source>
        <dbReference type="Proteomes" id="UP000186096"/>
    </source>
</evidence>
<feature type="transmembrane region" description="Helical" evidence="1">
    <location>
        <begin position="35"/>
        <end position="56"/>
    </location>
</feature>
<accession>A0A1N7ED60</accession>
<feature type="transmembrane region" description="Helical" evidence="1">
    <location>
        <begin position="76"/>
        <end position="104"/>
    </location>
</feature>
<keyword evidence="3" id="KW-1185">Reference proteome</keyword>
<dbReference type="Pfam" id="PF10823">
    <property type="entry name" value="DUF2568"/>
    <property type="match status" value="1"/>
</dbReference>
<name>A0A1N7ED60_9ACTN</name>
<feature type="transmembrane region" description="Helical" evidence="1">
    <location>
        <begin position="7"/>
        <end position="29"/>
    </location>
</feature>
<dbReference type="Proteomes" id="UP000186096">
    <property type="component" value="Unassembled WGS sequence"/>
</dbReference>
<dbReference type="AlphaFoldDB" id="A0A1N7ED60"/>
<protein>
    <recommendedName>
        <fullName evidence="4">DUF2568 domain-containing protein</fullName>
    </recommendedName>
</protein>
<keyword evidence="1" id="KW-0812">Transmembrane</keyword>
<reference evidence="3" key="1">
    <citation type="submission" date="2017-01" db="EMBL/GenBank/DDBJ databases">
        <authorList>
            <person name="Varghese N."/>
            <person name="Submissions S."/>
        </authorList>
    </citation>
    <scope>NUCLEOTIDE SEQUENCE [LARGE SCALE GENOMIC DNA]</scope>
    <source>
        <strain evidence="3">ATCC 12950</strain>
    </source>
</reference>
<gene>
    <name evidence="2" type="ORF">SAMN05421833_117122</name>
</gene>
<proteinExistence type="predicted"/>
<dbReference type="OrthoDB" id="4337111at2"/>
<keyword evidence="1" id="KW-0472">Membrane</keyword>
<dbReference type="InterPro" id="IPR021214">
    <property type="entry name" value="DUF2568"/>
</dbReference>
<keyword evidence="1" id="KW-1133">Transmembrane helix</keyword>